<dbReference type="HOGENOM" id="CLU_028840_1_0_1"/>
<name>E3NEC7_CAERE</name>
<accession>E3NEC7</accession>
<dbReference type="Proteomes" id="UP000008281">
    <property type="component" value="Unassembled WGS sequence"/>
</dbReference>
<dbReference type="InterPro" id="IPR001810">
    <property type="entry name" value="F-box_dom"/>
</dbReference>
<feature type="domain" description="F-box" evidence="1">
    <location>
        <begin position="4"/>
        <end position="55"/>
    </location>
</feature>
<dbReference type="InParanoid" id="E3NEC7"/>
<reference evidence="2" key="1">
    <citation type="submission" date="2007-07" db="EMBL/GenBank/DDBJ databases">
        <title>PCAP assembly of the Caenorhabditis remanei genome.</title>
        <authorList>
            <consortium name="The Caenorhabditis remanei Sequencing Consortium"/>
            <person name="Wilson R.K."/>
        </authorList>
    </citation>
    <scope>NUCLEOTIDE SEQUENCE [LARGE SCALE GENOMIC DNA]</scope>
    <source>
        <strain evidence="2">PB4641</strain>
    </source>
</reference>
<dbReference type="Pfam" id="PF00646">
    <property type="entry name" value="F-box"/>
    <property type="match status" value="1"/>
</dbReference>
<dbReference type="AlphaFoldDB" id="E3NEC7"/>
<dbReference type="InterPro" id="IPR012885">
    <property type="entry name" value="F-box_Sdz-33"/>
</dbReference>
<dbReference type="Pfam" id="PF07735">
    <property type="entry name" value="FBA_2"/>
    <property type="match status" value="1"/>
</dbReference>
<dbReference type="PANTHER" id="PTHR22899:SF0">
    <property type="entry name" value="F-BOX ASSOCIATED DOMAIN-CONTAINING PROTEIN-RELATED"/>
    <property type="match status" value="1"/>
</dbReference>
<keyword evidence="3" id="KW-1185">Reference proteome</keyword>
<organism evidence="3">
    <name type="scientific">Caenorhabditis remanei</name>
    <name type="common">Caenorhabditis vulgaris</name>
    <dbReference type="NCBI Taxonomy" id="31234"/>
    <lineage>
        <taxon>Eukaryota</taxon>
        <taxon>Metazoa</taxon>
        <taxon>Ecdysozoa</taxon>
        <taxon>Nematoda</taxon>
        <taxon>Chromadorea</taxon>
        <taxon>Rhabditida</taxon>
        <taxon>Rhabditina</taxon>
        <taxon>Rhabditomorpha</taxon>
        <taxon>Rhabditoidea</taxon>
        <taxon>Rhabditidae</taxon>
        <taxon>Peloderinae</taxon>
        <taxon>Caenorhabditis</taxon>
    </lineage>
</organism>
<proteinExistence type="predicted"/>
<dbReference type="PROSITE" id="PS50181">
    <property type="entry name" value="FBOX"/>
    <property type="match status" value="1"/>
</dbReference>
<dbReference type="FunCoup" id="E3NEC7">
    <property type="interactions" value="1284"/>
</dbReference>
<protein>
    <recommendedName>
        <fullName evidence="1">F-box domain-containing protein</fullName>
    </recommendedName>
</protein>
<dbReference type="EMBL" id="DS268620">
    <property type="protein sequence ID" value="EFO94608.1"/>
    <property type="molecule type" value="Genomic_DNA"/>
</dbReference>
<sequence>MKPTFSLFRLPENVIVKVLNTLYLGQLFAFSLISTKTKNLVTSLGLRAESVYISISWNITLVVCTERFLIVINFHEDLNAQNEFLFADITLPVDAYLPFQDTTVQSPIPFNFIDWMNHIRTVFCFTKPQKLRFYRGSERFNIGSLKHAIGNVNAFHVSSELTDAYIKEVLKLFNAPSDMSLDRNPFDEAWEVQQFFIQNYKVFTFFDVYSLDDMLLVNSKRVNFYCPTTRIQFNQFLHHWIRGSNPRLQSMFLSIDITDYVSIEVLLKGIHYIDVAEEEELEICQKHNIVSDYMVQIRRKDGTTAVIAMSEREPILNVHFVVLY</sequence>
<evidence type="ECO:0000313" key="3">
    <source>
        <dbReference type="Proteomes" id="UP000008281"/>
    </source>
</evidence>
<gene>
    <name evidence="2" type="ORF">CRE_06105</name>
</gene>
<dbReference type="PANTHER" id="PTHR22899">
    <property type="entry name" value="CYCLIN-RELATED F-BOX FAMILY"/>
    <property type="match status" value="1"/>
</dbReference>
<evidence type="ECO:0000313" key="2">
    <source>
        <dbReference type="EMBL" id="EFO94608.1"/>
    </source>
</evidence>
<dbReference type="eggNOG" id="ENOG502TK4A">
    <property type="taxonomic scope" value="Eukaryota"/>
</dbReference>
<dbReference type="OrthoDB" id="1107553at2759"/>
<dbReference type="InterPro" id="IPR053222">
    <property type="entry name" value="Zygotic_Embryogenesis-Asso"/>
</dbReference>
<evidence type="ECO:0000259" key="1">
    <source>
        <dbReference type="PROSITE" id="PS50181"/>
    </source>
</evidence>